<sequence length="62" mass="6636">MLESVTLTCPYCGEDFETRVDASAGSQAYVEDCPVCCRPIEIGLDVGVEGTIVGVHARSDRD</sequence>
<dbReference type="Pfam" id="PF14255">
    <property type="entry name" value="Zn_ribbon_21"/>
    <property type="match status" value="1"/>
</dbReference>
<evidence type="ECO:0000313" key="1">
    <source>
        <dbReference type="EMBL" id="GAN45383.1"/>
    </source>
</evidence>
<proteinExistence type="predicted"/>
<reference evidence="2" key="2">
    <citation type="submission" date="2015-08" db="EMBL/GenBank/DDBJ databases">
        <title>Complete DNA Sequence of Pseudomonas syringae pv. actinidiae, the Causal Agent of Kiwifruit Canker Disease.</title>
        <authorList>
            <person name="Rikkerink E.H.A."/>
            <person name="Fineran P.C."/>
        </authorList>
    </citation>
    <scope>NUCLEOTIDE SEQUENCE</scope>
    <source>
        <strain evidence="2">SkMP5</strain>
    </source>
</reference>
<dbReference type="Proteomes" id="UP000253740">
    <property type="component" value="Unassembled WGS sequence"/>
</dbReference>
<reference evidence="1" key="1">
    <citation type="submission" date="2015-03" db="EMBL/GenBank/DDBJ databases">
        <title>Draft genome sequence of Mizugakiibacter sediminis skMP5.</title>
        <authorList>
            <person name="Watanabe T."/>
            <person name="Kojima H."/>
            <person name="Fukui M."/>
        </authorList>
    </citation>
    <scope>NUCLEOTIDE SEQUENCE</scope>
    <source>
        <strain evidence="1">SkMP5</strain>
    </source>
</reference>
<dbReference type="EMBL" id="DF970189">
    <property type="protein sequence ID" value="GAP66135.1"/>
    <property type="molecule type" value="Genomic_DNA"/>
</dbReference>
<dbReference type="AlphaFoldDB" id="A0A0K8QMM5"/>
<dbReference type="STRING" id="1475481.GCA_000953855_01462"/>
<dbReference type="InterPro" id="IPR017143">
    <property type="entry name" value="UCP037225"/>
</dbReference>
<dbReference type="EMBL" id="DF952380">
    <property type="protein sequence ID" value="GAN45383.1"/>
    <property type="molecule type" value="Genomic_DNA"/>
</dbReference>
<accession>A0A0K8QMM5</accession>
<protein>
    <recommendedName>
        <fullName evidence="4">CPXCG motif-containing cysteine-rich protein</fullName>
    </recommendedName>
</protein>
<gene>
    <name evidence="1" type="ORF">MBSD_1930</name>
    <name evidence="2" type="ORF">MBSD_n1437</name>
</gene>
<dbReference type="InterPro" id="IPR025990">
    <property type="entry name" value="zinc_ribbon_bacterial"/>
</dbReference>
<dbReference type="OrthoDB" id="9814566at2"/>
<name>A0A0K8QMM5_9GAMM</name>
<evidence type="ECO:0008006" key="4">
    <source>
        <dbReference type="Google" id="ProtNLM"/>
    </source>
</evidence>
<dbReference type="RefSeq" id="WP_062536540.1">
    <property type="nucleotide sequence ID" value="NZ_DF970189.1"/>
</dbReference>
<dbReference type="PIRSF" id="PIRSF037225">
    <property type="entry name" value="UCP037225"/>
    <property type="match status" value="1"/>
</dbReference>
<keyword evidence="3" id="KW-1185">Reference proteome</keyword>
<evidence type="ECO:0000313" key="3">
    <source>
        <dbReference type="Proteomes" id="UP000253740"/>
    </source>
</evidence>
<evidence type="ECO:0000313" key="2">
    <source>
        <dbReference type="EMBL" id="GAP66135.1"/>
    </source>
</evidence>
<dbReference type="HOGENOM" id="CLU_189936_1_0_6"/>
<organism evidence="2">
    <name type="scientific">Mizugakiibacter sediminis</name>
    <dbReference type="NCBI Taxonomy" id="1475481"/>
    <lineage>
        <taxon>Bacteria</taxon>
        <taxon>Pseudomonadati</taxon>
        <taxon>Pseudomonadota</taxon>
        <taxon>Gammaproteobacteria</taxon>
        <taxon>Lysobacterales</taxon>
        <taxon>Rhodanobacteraceae</taxon>
        <taxon>Mizugakiibacter</taxon>
    </lineage>
</organism>